<feature type="region of interest" description="Disordered" evidence="1">
    <location>
        <begin position="313"/>
        <end position="336"/>
    </location>
</feature>
<evidence type="ECO:0000313" key="4">
    <source>
        <dbReference type="EMBL" id="AYM54524.1"/>
    </source>
</evidence>
<dbReference type="InterPro" id="IPR005804">
    <property type="entry name" value="FA_desaturase_dom"/>
</dbReference>
<keyword evidence="2" id="KW-0812">Transmembrane</keyword>
<evidence type="ECO:0000256" key="1">
    <source>
        <dbReference type="SAM" id="MobiDB-lite"/>
    </source>
</evidence>
<sequence length="336" mass="37923">MQALRSSDGTSGPSPSLSSPHVAGRGTAEPWLVKHPAEWRQIGIVTVYLGLLGSMYFVEACQNVLFLAAACYFSFLNTVVIHNHLHQGIFKSRRLNMLWRCVLSFGSLYPASANIPSHNLVHHHFDDDGQPDWAAPEHVSFRWNLLNLLHFPNVAGPNTFAGVQRWTATAGRREFARQYLYENVFAFGLTGLLLVLDFWSALFFVVIPQLYGARCILRINLIQHDGCDTKSEWNHSRNFVGRAFNWIMCNNGYHTIHHNRAGLHWSALDEAHAREVVPRIDASLDEPSMVMYLLRTYLFNPLRPARRDVAAAERRAPTAALAPRELRRAEAEAASA</sequence>
<feature type="domain" description="Fatty acid desaturase" evidence="3">
    <location>
        <begin position="65"/>
        <end position="282"/>
    </location>
</feature>
<protein>
    <submittedName>
        <fullName evidence="4">Fatty acid desaturase family protein</fullName>
    </submittedName>
</protein>
<proteinExistence type="predicted"/>
<keyword evidence="2" id="KW-1133">Transmembrane helix</keyword>
<dbReference type="EMBL" id="MH908924">
    <property type="protein sequence ID" value="AYM54524.1"/>
    <property type="molecule type" value="Genomic_DNA"/>
</dbReference>
<feature type="compositionally biased region" description="Low complexity" evidence="1">
    <location>
        <begin position="1"/>
        <end position="20"/>
    </location>
</feature>
<keyword evidence="2" id="KW-0472">Membrane</keyword>
<feature type="compositionally biased region" description="Basic and acidic residues" evidence="1">
    <location>
        <begin position="324"/>
        <end position="336"/>
    </location>
</feature>
<reference evidence="4" key="1">
    <citation type="journal article" date="2018" name="J. Ind. Microbiol. Biotechnol.">
        <title>Genome mining reveals uncommon alkylpyrones as type III PKS products from myxobacteria.</title>
        <authorList>
            <person name="Hug J.J."/>
            <person name="Panter F."/>
            <person name="Krug D."/>
            <person name="Muller R."/>
        </authorList>
    </citation>
    <scope>NUCLEOTIDE SEQUENCE</scope>
    <source>
        <strain evidence="4">SBSr021</strain>
    </source>
</reference>
<feature type="transmembrane region" description="Helical" evidence="2">
    <location>
        <begin position="64"/>
        <end position="85"/>
    </location>
</feature>
<feature type="transmembrane region" description="Helical" evidence="2">
    <location>
        <begin position="42"/>
        <end position="58"/>
    </location>
</feature>
<feature type="transmembrane region" description="Helical" evidence="2">
    <location>
        <begin position="184"/>
        <end position="207"/>
    </location>
</feature>
<feature type="region of interest" description="Disordered" evidence="1">
    <location>
        <begin position="1"/>
        <end position="23"/>
    </location>
</feature>
<dbReference type="GO" id="GO:0006629">
    <property type="term" value="P:lipid metabolic process"/>
    <property type="evidence" value="ECO:0007669"/>
    <property type="project" value="InterPro"/>
</dbReference>
<evidence type="ECO:0000259" key="3">
    <source>
        <dbReference type="Pfam" id="PF00487"/>
    </source>
</evidence>
<name>A0A3S7V0L0_9BACT</name>
<evidence type="ECO:0000256" key="2">
    <source>
        <dbReference type="SAM" id="Phobius"/>
    </source>
</evidence>
<dbReference type="Pfam" id="PF00487">
    <property type="entry name" value="FA_desaturase"/>
    <property type="match status" value="1"/>
</dbReference>
<accession>A0A3S7V0L0</accession>
<organism evidence="4">
    <name type="scientific">Racemicystis crocea</name>
    <dbReference type="NCBI Taxonomy" id="1707966"/>
    <lineage>
        <taxon>Bacteria</taxon>
        <taxon>Pseudomonadati</taxon>
        <taxon>Myxococcota</taxon>
        <taxon>Polyangia</taxon>
        <taxon>Polyangiales</taxon>
        <taxon>Polyangiaceae</taxon>
    </lineage>
</organism>
<dbReference type="AlphaFoldDB" id="A0A3S7V0L0"/>